<dbReference type="GO" id="GO:0000105">
    <property type="term" value="P:L-histidine biosynthetic process"/>
    <property type="evidence" value="ECO:0007669"/>
    <property type="project" value="UniProtKB-UniRule"/>
</dbReference>
<dbReference type="InterPro" id="IPR005861">
    <property type="entry name" value="HisP_aminotrans"/>
</dbReference>
<keyword evidence="5 11" id="KW-0032">Aminotransferase</keyword>
<comment type="subunit">
    <text evidence="4 11">Homodimer.</text>
</comment>
<dbReference type="PANTHER" id="PTHR42885">
    <property type="entry name" value="HISTIDINOL-PHOSPHATE AMINOTRANSFERASE-RELATED"/>
    <property type="match status" value="1"/>
</dbReference>
<evidence type="ECO:0000256" key="5">
    <source>
        <dbReference type="ARBA" id="ARBA00022576"/>
    </source>
</evidence>
<comment type="similarity">
    <text evidence="3 11">Belongs to the class-II pyridoxal-phosphate-dependent aminotransferase family. Histidinol-phosphate aminotransferase subfamily.</text>
</comment>
<evidence type="ECO:0000256" key="4">
    <source>
        <dbReference type="ARBA" id="ARBA00011738"/>
    </source>
</evidence>
<dbReference type="InterPro" id="IPR015421">
    <property type="entry name" value="PyrdxlP-dep_Trfase_major"/>
</dbReference>
<dbReference type="GO" id="GO:0030170">
    <property type="term" value="F:pyridoxal phosphate binding"/>
    <property type="evidence" value="ECO:0007669"/>
    <property type="project" value="InterPro"/>
</dbReference>
<keyword evidence="9 11" id="KW-0368">Histidine biosynthesis</keyword>
<dbReference type="CDD" id="cd00609">
    <property type="entry name" value="AAT_like"/>
    <property type="match status" value="1"/>
</dbReference>
<keyword evidence="8 11" id="KW-0663">Pyridoxal phosphate</keyword>
<dbReference type="UniPathway" id="UPA00031">
    <property type="reaction ID" value="UER00012"/>
</dbReference>
<keyword evidence="14" id="KW-1185">Reference proteome</keyword>
<dbReference type="PANTHER" id="PTHR42885:SF2">
    <property type="entry name" value="HISTIDINOL-PHOSPHATE AMINOTRANSFERASE"/>
    <property type="match status" value="1"/>
</dbReference>
<evidence type="ECO:0000256" key="1">
    <source>
        <dbReference type="ARBA" id="ARBA00001933"/>
    </source>
</evidence>
<dbReference type="AlphaFoldDB" id="A0A841HHA6"/>
<evidence type="ECO:0000256" key="2">
    <source>
        <dbReference type="ARBA" id="ARBA00005011"/>
    </source>
</evidence>
<reference evidence="13 14" key="1">
    <citation type="submission" date="2020-08" db="EMBL/GenBank/DDBJ databases">
        <title>Genomic Encyclopedia of Type Strains, Phase IV (KMG-IV): sequencing the most valuable type-strain genomes for metagenomic binning, comparative biology and taxonomic classification.</title>
        <authorList>
            <person name="Goeker M."/>
        </authorList>
    </citation>
    <scope>NUCLEOTIDE SEQUENCE [LARGE SCALE GENOMIC DNA]</scope>
    <source>
        <strain evidence="13 14">DSM 26723</strain>
    </source>
</reference>
<accession>A0A841HHA6</accession>
<evidence type="ECO:0000259" key="12">
    <source>
        <dbReference type="Pfam" id="PF00155"/>
    </source>
</evidence>
<sequence>MISVLQLARPEILTLRPYEHAAWEPAFERMHANEMPWRASQEDSAAGLNRYPEPQPQELIEHLAELYGTAPDNVLAGRGSDEGIDLLVRAFCRAGEDSIMICPPTFGMYKVSARIQGAGVVEVPLLKERGYALDVERVLAAWNDKVKLVFVCSPNNPTGNLLDRAAIETLCSKLTDKAIVVVDEAYIEFAGVESIVPALARFENLVVLRTLSKAYALAGARCGALLAHKDIVALLSGVITPYALPTHTIESVLLCTDASHRAEAQARIQTILREREVLLNALAAVPAVRRVWRSDSNFLLLQCVDVKGVLDAAMSGGLIIRDLRSNPLLADCVRVSVGTPEQNARLLRTLERLPGAVSGDAA</sequence>
<dbReference type="HAMAP" id="MF_01023">
    <property type="entry name" value="HisC_aminotrans_2"/>
    <property type="match status" value="1"/>
</dbReference>
<dbReference type="InterPro" id="IPR015424">
    <property type="entry name" value="PyrdxlP-dep_Trfase"/>
</dbReference>
<evidence type="ECO:0000256" key="7">
    <source>
        <dbReference type="ARBA" id="ARBA00022679"/>
    </source>
</evidence>
<evidence type="ECO:0000256" key="11">
    <source>
        <dbReference type="HAMAP-Rule" id="MF_01023"/>
    </source>
</evidence>
<organism evidence="13 14">
    <name type="scientific">Povalibacter uvarum</name>
    <dbReference type="NCBI Taxonomy" id="732238"/>
    <lineage>
        <taxon>Bacteria</taxon>
        <taxon>Pseudomonadati</taxon>
        <taxon>Pseudomonadota</taxon>
        <taxon>Gammaproteobacteria</taxon>
        <taxon>Steroidobacterales</taxon>
        <taxon>Steroidobacteraceae</taxon>
        <taxon>Povalibacter</taxon>
    </lineage>
</organism>
<evidence type="ECO:0000256" key="8">
    <source>
        <dbReference type="ARBA" id="ARBA00022898"/>
    </source>
</evidence>
<dbReference type="EC" id="2.6.1.9" evidence="11"/>
<evidence type="ECO:0000313" key="14">
    <source>
        <dbReference type="Proteomes" id="UP000588068"/>
    </source>
</evidence>
<evidence type="ECO:0000256" key="3">
    <source>
        <dbReference type="ARBA" id="ARBA00007970"/>
    </source>
</evidence>
<keyword evidence="7 11" id="KW-0808">Transferase</keyword>
<gene>
    <name evidence="11" type="primary">hisC</name>
    <name evidence="13" type="ORF">HNQ60_000899</name>
</gene>
<evidence type="ECO:0000256" key="10">
    <source>
        <dbReference type="ARBA" id="ARBA00047481"/>
    </source>
</evidence>
<comment type="catalytic activity">
    <reaction evidence="10 11">
        <text>L-histidinol phosphate + 2-oxoglutarate = 3-(imidazol-4-yl)-2-oxopropyl phosphate + L-glutamate</text>
        <dbReference type="Rhea" id="RHEA:23744"/>
        <dbReference type="ChEBI" id="CHEBI:16810"/>
        <dbReference type="ChEBI" id="CHEBI:29985"/>
        <dbReference type="ChEBI" id="CHEBI:57766"/>
        <dbReference type="ChEBI" id="CHEBI:57980"/>
        <dbReference type="EC" id="2.6.1.9"/>
    </reaction>
</comment>
<dbReference type="RefSeq" id="WP_221304008.1">
    <property type="nucleotide sequence ID" value="NZ_JACHHZ010000001.1"/>
</dbReference>
<protein>
    <recommendedName>
        <fullName evidence="11">Histidinol-phosphate aminotransferase</fullName>
        <ecNumber evidence="11">2.6.1.9</ecNumber>
    </recommendedName>
    <alternativeName>
        <fullName evidence="11">Imidazole acetol-phosphate transaminase</fullName>
    </alternativeName>
</protein>
<keyword evidence="6 11" id="KW-0028">Amino-acid biosynthesis</keyword>
<dbReference type="Proteomes" id="UP000588068">
    <property type="component" value="Unassembled WGS sequence"/>
</dbReference>
<evidence type="ECO:0000313" key="13">
    <source>
        <dbReference type="EMBL" id="MBB6092053.1"/>
    </source>
</evidence>
<comment type="caution">
    <text evidence="13">The sequence shown here is derived from an EMBL/GenBank/DDBJ whole genome shotgun (WGS) entry which is preliminary data.</text>
</comment>
<dbReference type="InterPro" id="IPR015422">
    <property type="entry name" value="PyrdxlP-dep_Trfase_small"/>
</dbReference>
<name>A0A841HHA6_9GAMM</name>
<dbReference type="InterPro" id="IPR001917">
    <property type="entry name" value="Aminotrans_II_pyridoxalP_BS"/>
</dbReference>
<dbReference type="Pfam" id="PF00155">
    <property type="entry name" value="Aminotran_1_2"/>
    <property type="match status" value="1"/>
</dbReference>
<proteinExistence type="inferred from homology"/>
<dbReference type="EMBL" id="JACHHZ010000001">
    <property type="protein sequence ID" value="MBB6092053.1"/>
    <property type="molecule type" value="Genomic_DNA"/>
</dbReference>
<feature type="modified residue" description="N6-(pyridoxal phosphate)lysine" evidence="11">
    <location>
        <position position="213"/>
    </location>
</feature>
<dbReference type="Gene3D" id="3.40.640.10">
    <property type="entry name" value="Type I PLP-dependent aspartate aminotransferase-like (Major domain)"/>
    <property type="match status" value="1"/>
</dbReference>
<dbReference type="InterPro" id="IPR004839">
    <property type="entry name" value="Aminotransferase_I/II_large"/>
</dbReference>
<dbReference type="PROSITE" id="PS00599">
    <property type="entry name" value="AA_TRANSFER_CLASS_2"/>
    <property type="match status" value="1"/>
</dbReference>
<dbReference type="NCBIfam" id="TIGR01141">
    <property type="entry name" value="hisC"/>
    <property type="match status" value="1"/>
</dbReference>
<dbReference type="GO" id="GO:0004400">
    <property type="term" value="F:histidinol-phosphate transaminase activity"/>
    <property type="evidence" value="ECO:0007669"/>
    <property type="project" value="UniProtKB-UniRule"/>
</dbReference>
<evidence type="ECO:0000256" key="6">
    <source>
        <dbReference type="ARBA" id="ARBA00022605"/>
    </source>
</evidence>
<evidence type="ECO:0000256" key="9">
    <source>
        <dbReference type="ARBA" id="ARBA00023102"/>
    </source>
</evidence>
<comment type="pathway">
    <text evidence="2 11">Amino-acid biosynthesis; L-histidine biosynthesis; L-histidine from 5-phospho-alpha-D-ribose 1-diphosphate: step 7/9.</text>
</comment>
<dbReference type="SUPFAM" id="SSF53383">
    <property type="entry name" value="PLP-dependent transferases"/>
    <property type="match status" value="1"/>
</dbReference>
<comment type="cofactor">
    <cofactor evidence="1 11">
        <name>pyridoxal 5'-phosphate</name>
        <dbReference type="ChEBI" id="CHEBI:597326"/>
    </cofactor>
</comment>
<feature type="domain" description="Aminotransferase class I/classII large" evidence="12">
    <location>
        <begin position="39"/>
        <end position="349"/>
    </location>
</feature>
<dbReference type="Gene3D" id="3.90.1150.10">
    <property type="entry name" value="Aspartate Aminotransferase, domain 1"/>
    <property type="match status" value="1"/>
</dbReference>